<dbReference type="SUPFAM" id="SSF55874">
    <property type="entry name" value="ATPase domain of HSP90 chaperone/DNA topoisomerase II/histidine kinase"/>
    <property type="match status" value="1"/>
</dbReference>
<evidence type="ECO:0000256" key="6">
    <source>
        <dbReference type="ARBA" id="ARBA00022679"/>
    </source>
</evidence>
<comment type="subcellular location">
    <subcellularLocation>
        <location evidence="2">Cell membrane</location>
        <topology evidence="2">Multi-pass membrane protein</topology>
    </subcellularLocation>
</comment>
<dbReference type="Gene3D" id="1.10.287.130">
    <property type="match status" value="1"/>
</dbReference>
<evidence type="ECO:0000313" key="17">
    <source>
        <dbReference type="EMBL" id="UYW02620.1"/>
    </source>
</evidence>
<keyword evidence="12" id="KW-0902">Two-component regulatory system</keyword>
<keyword evidence="8" id="KW-0547">Nucleotide-binding</keyword>
<evidence type="ECO:0000256" key="1">
    <source>
        <dbReference type="ARBA" id="ARBA00000085"/>
    </source>
</evidence>
<dbReference type="Pfam" id="PF02518">
    <property type="entry name" value="HATPase_c"/>
    <property type="match status" value="1"/>
</dbReference>
<evidence type="ECO:0000259" key="16">
    <source>
        <dbReference type="SMART" id="SM00388"/>
    </source>
</evidence>
<accession>A0ABY6M4M0</accession>
<evidence type="ECO:0000256" key="4">
    <source>
        <dbReference type="ARBA" id="ARBA00022475"/>
    </source>
</evidence>
<dbReference type="Proteomes" id="UP001163328">
    <property type="component" value="Chromosome"/>
</dbReference>
<dbReference type="Pfam" id="PF00512">
    <property type="entry name" value="HisKA"/>
    <property type="match status" value="1"/>
</dbReference>
<evidence type="ECO:0000256" key="9">
    <source>
        <dbReference type="ARBA" id="ARBA00022777"/>
    </source>
</evidence>
<dbReference type="SMART" id="SM00387">
    <property type="entry name" value="HATPase_c"/>
    <property type="match status" value="1"/>
</dbReference>
<evidence type="ECO:0000256" key="5">
    <source>
        <dbReference type="ARBA" id="ARBA00022553"/>
    </source>
</evidence>
<evidence type="ECO:0000256" key="10">
    <source>
        <dbReference type="ARBA" id="ARBA00022840"/>
    </source>
</evidence>
<dbReference type="PANTHER" id="PTHR45528:SF1">
    <property type="entry name" value="SENSOR HISTIDINE KINASE CPXA"/>
    <property type="match status" value="1"/>
</dbReference>
<dbReference type="CDD" id="cd00075">
    <property type="entry name" value="HATPase"/>
    <property type="match status" value="1"/>
</dbReference>
<dbReference type="InterPro" id="IPR036890">
    <property type="entry name" value="HATPase_C_sf"/>
</dbReference>
<keyword evidence="9 17" id="KW-0418">Kinase</keyword>
<dbReference type="SMART" id="SM00388">
    <property type="entry name" value="HisKA"/>
    <property type="match status" value="1"/>
</dbReference>
<evidence type="ECO:0000256" key="3">
    <source>
        <dbReference type="ARBA" id="ARBA00012438"/>
    </source>
</evidence>
<keyword evidence="5" id="KW-0597">Phosphoprotein</keyword>
<reference evidence="17" key="1">
    <citation type="submission" date="2021-08" db="EMBL/GenBank/DDBJ databases">
        <title>Flavobacterium sp. strain CC-SYL302.</title>
        <authorList>
            <person name="Lin S.-Y."/>
            <person name="Lee T.-H."/>
            <person name="Young C.-C."/>
        </authorList>
    </citation>
    <scope>NUCLEOTIDE SEQUENCE</scope>
    <source>
        <strain evidence="17">CC-SYL302</strain>
    </source>
</reference>
<sequence length="419" mass="48017">MEHEKLETLENKALLAAIYYLEHDEQSEVEKNFTSSKLKESISKSHIALYNMNNVLERGEMSESNEIDIAFLDDVRSNKKQNLITDHFFYSAVFYQDNEGDFVVIARETKNEFNANSKLLLEVLFLVSLVGMIVIFFSSLFLGRWAFKPLTNIINQIKNKNNQNFTEPIVTTDQYTEITDLVSAYNVFVNRIDQTFQVQKNFIDYVSHEIRTPITALLGTLEVTNTKDRTPIEYRETIHVLKQYVVELEHTIDNMMLLSGAKTTFEFKPIRIDEIIWEVVEQAILYHKATIEVAINVTNPDVLQINANAQLLHLAINNLVSNAIKYSNNDLVIIKLEENENTVSIFIIDHGIGIPENDLNKIMQNFYRGQNTQNFDGKGIGLSIAQVILKLHHIALTIKNNTPKGTCIELIIDKKSTQV</sequence>
<name>A0ABY6M4M0_9FLAO</name>
<keyword evidence="6" id="KW-0808">Transferase</keyword>
<evidence type="ECO:0000256" key="8">
    <source>
        <dbReference type="ARBA" id="ARBA00022741"/>
    </source>
</evidence>
<evidence type="ECO:0000256" key="7">
    <source>
        <dbReference type="ARBA" id="ARBA00022692"/>
    </source>
</evidence>
<proteinExistence type="predicted"/>
<dbReference type="EC" id="2.7.13.3" evidence="3"/>
<feature type="transmembrane region" description="Helical" evidence="14">
    <location>
        <begin position="119"/>
        <end position="147"/>
    </location>
</feature>
<keyword evidence="4" id="KW-1003">Cell membrane</keyword>
<dbReference type="InterPro" id="IPR003594">
    <property type="entry name" value="HATPase_dom"/>
</dbReference>
<evidence type="ECO:0000256" key="14">
    <source>
        <dbReference type="SAM" id="Phobius"/>
    </source>
</evidence>
<gene>
    <name evidence="17" type="ORF">K5I29_06975</name>
</gene>
<dbReference type="Gene3D" id="3.30.565.10">
    <property type="entry name" value="Histidine kinase-like ATPase, C-terminal domain"/>
    <property type="match status" value="1"/>
</dbReference>
<keyword evidence="18" id="KW-1185">Reference proteome</keyword>
<organism evidence="17 18">
    <name type="scientific">Flavobacterium agricola</name>
    <dbReference type="NCBI Taxonomy" id="2870839"/>
    <lineage>
        <taxon>Bacteria</taxon>
        <taxon>Pseudomonadati</taxon>
        <taxon>Bacteroidota</taxon>
        <taxon>Flavobacteriia</taxon>
        <taxon>Flavobacteriales</taxon>
        <taxon>Flavobacteriaceae</taxon>
        <taxon>Flavobacterium</taxon>
    </lineage>
</organism>
<evidence type="ECO:0000313" key="18">
    <source>
        <dbReference type="Proteomes" id="UP001163328"/>
    </source>
</evidence>
<keyword evidence="11 14" id="KW-1133">Transmembrane helix</keyword>
<evidence type="ECO:0000256" key="2">
    <source>
        <dbReference type="ARBA" id="ARBA00004651"/>
    </source>
</evidence>
<evidence type="ECO:0000259" key="15">
    <source>
        <dbReference type="SMART" id="SM00387"/>
    </source>
</evidence>
<dbReference type="InterPro" id="IPR003661">
    <property type="entry name" value="HisK_dim/P_dom"/>
</dbReference>
<keyword evidence="10" id="KW-0067">ATP-binding</keyword>
<evidence type="ECO:0000256" key="12">
    <source>
        <dbReference type="ARBA" id="ARBA00023012"/>
    </source>
</evidence>
<dbReference type="GO" id="GO:0016301">
    <property type="term" value="F:kinase activity"/>
    <property type="evidence" value="ECO:0007669"/>
    <property type="project" value="UniProtKB-KW"/>
</dbReference>
<evidence type="ECO:0000256" key="11">
    <source>
        <dbReference type="ARBA" id="ARBA00022989"/>
    </source>
</evidence>
<comment type="catalytic activity">
    <reaction evidence="1">
        <text>ATP + protein L-histidine = ADP + protein N-phospho-L-histidine.</text>
        <dbReference type="EC" id="2.7.13.3"/>
    </reaction>
</comment>
<dbReference type="Gene3D" id="6.10.340.10">
    <property type="match status" value="1"/>
</dbReference>
<dbReference type="InterPro" id="IPR036097">
    <property type="entry name" value="HisK_dim/P_sf"/>
</dbReference>
<keyword evidence="13 14" id="KW-0472">Membrane</keyword>
<feature type="domain" description="Histidine kinase/HSP90-like ATPase" evidence="15">
    <location>
        <begin position="307"/>
        <end position="416"/>
    </location>
</feature>
<dbReference type="SUPFAM" id="SSF47384">
    <property type="entry name" value="Homodimeric domain of signal transducing histidine kinase"/>
    <property type="match status" value="1"/>
</dbReference>
<dbReference type="EMBL" id="CP081495">
    <property type="protein sequence ID" value="UYW02620.1"/>
    <property type="molecule type" value="Genomic_DNA"/>
</dbReference>
<dbReference type="CDD" id="cd00082">
    <property type="entry name" value="HisKA"/>
    <property type="match status" value="1"/>
</dbReference>
<dbReference type="PANTHER" id="PTHR45528">
    <property type="entry name" value="SENSOR HISTIDINE KINASE CPXA"/>
    <property type="match status" value="1"/>
</dbReference>
<keyword evidence="7 14" id="KW-0812">Transmembrane</keyword>
<evidence type="ECO:0000256" key="13">
    <source>
        <dbReference type="ARBA" id="ARBA00023136"/>
    </source>
</evidence>
<feature type="domain" description="Signal transduction histidine kinase dimerisation/phosphoacceptor" evidence="16">
    <location>
        <begin position="198"/>
        <end position="264"/>
    </location>
</feature>
<dbReference type="InterPro" id="IPR050398">
    <property type="entry name" value="HssS/ArlS-like"/>
</dbReference>
<protein>
    <recommendedName>
        <fullName evidence="3">histidine kinase</fullName>
        <ecNumber evidence="3">2.7.13.3</ecNumber>
    </recommendedName>
</protein>